<dbReference type="EMBL" id="CP013386">
    <property type="protein sequence ID" value="AOJ01620.1"/>
    <property type="molecule type" value="Genomic_DNA"/>
</dbReference>
<dbReference type="AlphaFoldDB" id="A0A1B4FD64"/>
<dbReference type="Proteomes" id="UP000062519">
    <property type="component" value="Chromosome 1"/>
</dbReference>
<dbReference type="KEGG" id="buu:WS70_07080"/>
<accession>A0A1B4FD64</accession>
<gene>
    <name evidence="1" type="ORF">WS70_07080</name>
</gene>
<organism evidence="1 2">
    <name type="scientific">Burkholderia mayonis</name>
    <dbReference type="NCBI Taxonomy" id="1385591"/>
    <lineage>
        <taxon>Bacteria</taxon>
        <taxon>Pseudomonadati</taxon>
        <taxon>Pseudomonadota</taxon>
        <taxon>Betaproteobacteria</taxon>
        <taxon>Burkholderiales</taxon>
        <taxon>Burkholderiaceae</taxon>
        <taxon>Burkholderia</taxon>
        <taxon>pseudomallei group</taxon>
    </lineage>
</organism>
<evidence type="ECO:0000313" key="2">
    <source>
        <dbReference type="Proteomes" id="UP000062519"/>
    </source>
</evidence>
<name>A0A1B4FD64_9BURK</name>
<evidence type="ECO:0000313" key="1">
    <source>
        <dbReference type="EMBL" id="AOJ01620.1"/>
    </source>
</evidence>
<reference evidence="1 2" key="1">
    <citation type="submission" date="2015-12" db="EMBL/GenBank/DDBJ databases">
        <title>Diversity of Burkholderia near neighbor genomes.</title>
        <authorList>
            <person name="Sahl J."/>
            <person name="Wagner D."/>
            <person name="Keim P."/>
        </authorList>
    </citation>
    <scope>NUCLEOTIDE SEQUENCE [LARGE SCALE GENOMIC DNA]</scope>
    <source>
        <strain evidence="1 2">BDU6</strain>
    </source>
</reference>
<proteinExistence type="predicted"/>
<protein>
    <submittedName>
        <fullName evidence="1">Uncharacterized protein</fullName>
    </submittedName>
</protein>
<sequence>MRILAGGAPRSSPSEQMLDIRTRTRGKALFLLRPLQPRGACRSALAQGNEAMSIAARRRVRALVFAASLVAAGLSSGCGAMCGGVGGNGGFAGGCATGVRF</sequence>
<keyword evidence="2" id="KW-1185">Reference proteome</keyword>